<dbReference type="PANTHER" id="PTHR12110:SF41">
    <property type="entry name" value="INOSOSE DEHYDRATASE"/>
    <property type="match status" value="1"/>
</dbReference>
<sequence length="290" mass="32970">MFKNTLLHTTFIVLTTLIFTLHSLSAFAAMPKPTPRVSVQLWSVKEALKNDFDSTLLSLSEMGFDGVEFAGDLGSYKNNPSELKKKLASLNLVASSAHIGFDSLTEKTLTNTLLFYKTLGVKVLFVPWDERAWHPTGVTALTKQLAHVNDIAQRYDMRIGFHNHDKEFNQFNDATYWDYIAKNTPQSLPLQLDIGWVHFAGKEPTHYIKKYSGRTFSTHLKVRTHQGDGLSPIFGENDYLWKVIIDSLIMDGDLQWLVIEQEEYPNNLTPLESVAQSKSNLDKILKEMTE</sequence>
<dbReference type="AlphaFoldDB" id="A0A1Q2GTU5"/>
<dbReference type="PANTHER" id="PTHR12110">
    <property type="entry name" value="HYDROXYPYRUVATE ISOMERASE"/>
    <property type="match status" value="1"/>
</dbReference>
<dbReference type="Gene3D" id="3.20.20.150">
    <property type="entry name" value="Divalent-metal-dependent TIM barrel enzymes"/>
    <property type="match status" value="1"/>
</dbReference>
<name>A0A1Q2GTU5_9GAMM</name>
<feature type="signal peptide" evidence="1">
    <location>
        <begin position="1"/>
        <end position="28"/>
    </location>
</feature>
<gene>
    <name evidence="3" type="ORF">B0W48_01315</name>
</gene>
<dbReference type="InterPro" id="IPR036237">
    <property type="entry name" value="Xyl_isomerase-like_sf"/>
</dbReference>
<evidence type="ECO:0000313" key="3">
    <source>
        <dbReference type="EMBL" id="AQP98551.1"/>
    </source>
</evidence>
<organism evidence="3 4">
    <name type="scientific">Pseudoalteromonas aliena</name>
    <dbReference type="NCBI Taxonomy" id="247523"/>
    <lineage>
        <taxon>Bacteria</taxon>
        <taxon>Pseudomonadati</taxon>
        <taxon>Pseudomonadota</taxon>
        <taxon>Gammaproteobacteria</taxon>
        <taxon>Alteromonadales</taxon>
        <taxon>Pseudoalteromonadaceae</taxon>
        <taxon>Pseudoalteromonas</taxon>
    </lineage>
</organism>
<dbReference type="InterPro" id="IPR050312">
    <property type="entry name" value="IolE/XylAMocC-like"/>
</dbReference>
<keyword evidence="3" id="KW-0413">Isomerase</keyword>
<dbReference type="InterPro" id="IPR013022">
    <property type="entry name" value="Xyl_isomerase-like_TIM-brl"/>
</dbReference>
<dbReference type="EMBL" id="CP019628">
    <property type="protein sequence ID" value="AQP98551.1"/>
    <property type="molecule type" value="Genomic_DNA"/>
</dbReference>
<dbReference type="Proteomes" id="UP000188243">
    <property type="component" value="Chromosome"/>
</dbReference>
<keyword evidence="1" id="KW-0732">Signal</keyword>
<feature type="chain" id="PRO_5012704399" evidence="1">
    <location>
        <begin position="29"/>
        <end position="290"/>
    </location>
</feature>
<proteinExistence type="predicted"/>
<evidence type="ECO:0000313" key="4">
    <source>
        <dbReference type="Proteomes" id="UP000188243"/>
    </source>
</evidence>
<feature type="domain" description="Xylose isomerase-like TIM barrel" evidence="2">
    <location>
        <begin position="59"/>
        <end position="263"/>
    </location>
</feature>
<dbReference type="KEGG" id="paln:B0W48_01315"/>
<dbReference type="GO" id="GO:0016853">
    <property type="term" value="F:isomerase activity"/>
    <property type="evidence" value="ECO:0007669"/>
    <property type="project" value="UniProtKB-KW"/>
</dbReference>
<accession>A0A1Q2GTU5</accession>
<evidence type="ECO:0000256" key="1">
    <source>
        <dbReference type="SAM" id="SignalP"/>
    </source>
</evidence>
<protein>
    <submittedName>
        <fullName evidence="3">Sugar phosphate isomerase</fullName>
    </submittedName>
</protein>
<reference evidence="3 4" key="1">
    <citation type="submission" date="2017-02" db="EMBL/GenBank/DDBJ databases">
        <title>Complete genome sequence of the cold-active Pseudoalteromonas aliena strain EH1 isolated from Arctic seawater.</title>
        <authorList>
            <person name="Kim E."/>
            <person name="Heo E."/>
            <person name="Kim H."/>
            <person name="Kim D."/>
        </authorList>
    </citation>
    <scope>NUCLEOTIDE SEQUENCE [LARGE SCALE GENOMIC DNA]</scope>
    <source>
        <strain evidence="3 4">EH1</strain>
    </source>
</reference>
<dbReference type="SUPFAM" id="SSF51658">
    <property type="entry name" value="Xylose isomerase-like"/>
    <property type="match status" value="1"/>
</dbReference>
<dbReference type="STRING" id="247523.B0W48_01315"/>
<evidence type="ECO:0000259" key="2">
    <source>
        <dbReference type="Pfam" id="PF01261"/>
    </source>
</evidence>
<dbReference type="Pfam" id="PF01261">
    <property type="entry name" value="AP_endonuc_2"/>
    <property type="match status" value="1"/>
</dbReference>
<dbReference type="RefSeq" id="WP_077535281.1">
    <property type="nucleotide sequence ID" value="NZ_CP019628.1"/>
</dbReference>